<comment type="caution">
    <text evidence="3">The sequence shown here is derived from an EMBL/GenBank/DDBJ whole genome shotgun (WGS) entry which is preliminary data.</text>
</comment>
<accession>A0A4U1IMJ4</accession>
<dbReference type="RefSeq" id="WP_136935740.1">
    <property type="nucleotide sequence ID" value="NZ_SSMQ01000098.1"/>
</dbReference>
<proteinExistence type="predicted"/>
<protein>
    <recommendedName>
        <fullName evidence="5">Cell surface protein</fullName>
    </recommendedName>
</protein>
<dbReference type="SUPFAM" id="SSF63829">
    <property type="entry name" value="Calcium-dependent phosphotriesterase"/>
    <property type="match status" value="1"/>
</dbReference>
<evidence type="ECO:0008006" key="5">
    <source>
        <dbReference type="Google" id="ProtNLM"/>
    </source>
</evidence>
<feature type="signal peptide" evidence="2">
    <location>
        <begin position="1"/>
        <end position="21"/>
    </location>
</feature>
<feature type="region of interest" description="Disordered" evidence="1">
    <location>
        <begin position="35"/>
        <end position="57"/>
    </location>
</feature>
<keyword evidence="2" id="KW-0732">Signal</keyword>
<evidence type="ECO:0000256" key="2">
    <source>
        <dbReference type="SAM" id="SignalP"/>
    </source>
</evidence>
<name>A0A4U1IMJ4_9BACT</name>
<reference evidence="3 4" key="1">
    <citation type="submission" date="2019-04" db="EMBL/GenBank/DDBJ databases">
        <authorList>
            <person name="Li Y."/>
            <person name="Wang J."/>
        </authorList>
    </citation>
    <scope>NUCLEOTIDE SEQUENCE [LARGE SCALE GENOMIC DNA]</scope>
    <source>
        <strain evidence="3 4">DSM 14668</strain>
    </source>
</reference>
<dbReference type="EMBL" id="SSMQ01000098">
    <property type="protein sequence ID" value="TKC95249.1"/>
    <property type="molecule type" value="Genomic_DNA"/>
</dbReference>
<dbReference type="PROSITE" id="PS51257">
    <property type="entry name" value="PROKAR_LIPOPROTEIN"/>
    <property type="match status" value="1"/>
</dbReference>
<evidence type="ECO:0000313" key="4">
    <source>
        <dbReference type="Proteomes" id="UP000309215"/>
    </source>
</evidence>
<organism evidence="3 4">
    <name type="scientific">Polyangium fumosum</name>
    <dbReference type="NCBI Taxonomy" id="889272"/>
    <lineage>
        <taxon>Bacteria</taxon>
        <taxon>Pseudomonadati</taxon>
        <taxon>Myxococcota</taxon>
        <taxon>Polyangia</taxon>
        <taxon>Polyangiales</taxon>
        <taxon>Polyangiaceae</taxon>
        <taxon>Polyangium</taxon>
    </lineage>
</organism>
<feature type="compositionally biased region" description="Gly residues" evidence="1">
    <location>
        <begin position="35"/>
        <end position="56"/>
    </location>
</feature>
<dbReference type="InterPro" id="IPR052918">
    <property type="entry name" value="Motility_Chemotaxis_Reg"/>
</dbReference>
<dbReference type="AlphaFoldDB" id="A0A4U1IMJ4"/>
<dbReference type="SUPFAM" id="SSF50998">
    <property type="entry name" value="Quinoprotein alcohol dehydrogenase-like"/>
    <property type="match status" value="1"/>
</dbReference>
<evidence type="ECO:0000256" key="1">
    <source>
        <dbReference type="SAM" id="MobiDB-lite"/>
    </source>
</evidence>
<dbReference type="OrthoDB" id="5525679at2"/>
<keyword evidence="4" id="KW-1185">Reference proteome</keyword>
<feature type="chain" id="PRO_5020879334" description="Cell surface protein" evidence="2">
    <location>
        <begin position="22"/>
        <end position="555"/>
    </location>
</feature>
<gene>
    <name evidence="3" type="ORF">E8A74_47080</name>
</gene>
<dbReference type="InterPro" id="IPR011047">
    <property type="entry name" value="Quinoprotein_ADH-like_sf"/>
</dbReference>
<dbReference type="PANTHER" id="PTHR35580:SF1">
    <property type="entry name" value="PHYTASE-LIKE DOMAIN-CONTAINING PROTEIN"/>
    <property type="match status" value="1"/>
</dbReference>
<dbReference type="Proteomes" id="UP000309215">
    <property type="component" value="Unassembled WGS sequence"/>
</dbReference>
<sequence length="555" mass="55659">MRAWKLLGVAVLFTAASCVQVLGGDNPYHAGEAAGGGGQAGGGGGASSSSTGGTGGTSEPCIPGEFRACYSGPAGTEGVGICKAGYEICGDNGMGWGPCEGQILPVVEYCSVPEDEDCDGRVACTGAPEAAFTPPGNLVDPMLDGISDVAVTPDGGYVVAGFVDVLGSSGPGSVYVAKIGPDGAMQWEKRYPCEGLAVARGVAVSPAGHVTVVGEFSGMIHFGGSALKGLGSDIFIATIDATGTHIWSKSFGTVNEESAQDVDIDAAGNLYVTGSVMNDSVSLGGAATTPDEDDLFVASYDSAGNHRWSRIFVNQSTQRGRRITVMKNGNVAVAGEAWTSGAIGADLGGGLLLGGGNYDLVVAVYDGATGAHVWSKLFGSTGNQFPGSIVAAPNGNVLVTGRFVDTLNFGGGEMTAAGMLDGYVAELAGSNGNHVRSMRFGIDGTSQGTGIAADGAGNVVVTGHFNGSIDFGSGTITTSDGPDTFVVKLAAFDWAPLWTRTFGGTGSQTGWAITVDAKGDTIVGGSFEQQIVFGAPLGTVTSSGGADIFSVRLAP</sequence>
<dbReference type="PANTHER" id="PTHR35580">
    <property type="entry name" value="CELL SURFACE GLYCOPROTEIN (S-LAYER PROTEIN)-LIKE PROTEIN"/>
    <property type="match status" value="1"/>
</dbReference>
<evidence type="ECO:0000313" key="3">
    <source>
        <dbReference type="EMBL" id="TKC95249.1"/>
    </source>
</evidence>